<dbReference type="Pfam" id="PF11181">
    <property type="entry name" value="YflT"/>
    <property type="match status" value="1"/>
</dbReference>
<keyword evidence="1" id="KW-1133">Transmembrane helix</keyword>
<dbReference type="KEGG" id="psuu:Psuf_075250"/>
<keyword evidence="4" id="KW-1185">Reference proteome</keyword>
<feature type="transmembrane region" description="Helical" evidence="1">
    <location>
        <begin position="89"/>
        <end position="114"/>
    </location>
</feature>
<dbReference type="InterPro" id="IPR025889">
    <property type="entry name" value="GSP17M-like_dom"/>
</dbReference>
<reference evidence="3 4" key="1">
    <citation type="submission" date="2020-03" db="EMBL/GenBank/DDBJ databases">
        <title>Whole genome shotgun sequence of Phytohabitans suffuscus NBRC 105367.</title>
        <authorList>
            <person name="Komaki H."/>
            <person name="Tamura T."/>
        </authorList>
    </citation>
    <scope>NUCLEOTIDE SEQUENCE [LARGE SCALE GENOMIC DNA]</scope>
    <source>
        <strain evidence="3 4">NBRC 105367</strain>
    </source>
</reference>
<name>A0A6F8YVS6_9ACTN</name>
<feature type="transmembrane region" description="Helical" evidence="1">
    <location>
        <begin position="62"/>
        <end position="83"/>
    </location>
</feature>
<proteinExistence type="predicted"/>
<gene>
    <name evidence="3" type="ORF">Psuf_075250</name>
</gene>
<accession>A0A6F8YVS6</accession>
<evidence type="ECO:0000313" key="3">
    <source>
        <dbReference type="EMBL" id="BCB90212.1"/>
    </source>
</evidence>
<dbReference type="Proteomes" id="UP000503011">
    <property type="component" value="Chromosome"/>
</dbReference>
<keyword evidence="1" id="KW-0472">Membrane</keyword>
<reference evidence="3 4" key="2">
    <citation type="submission" date="2020-03" db="EMBL/GenBank/DDBJ databases">
        <authorList>
            <person name="Ichikawa N."/>
            <person name="Kimura A."/>
            <person name="Kitahashi Y."/>
            <person name="Uohara A."/>
        </authorList>
    </citation>
    <scope>NUCLEOTIDE SEQUENCE [LARGE SCALE GENOMIC DNA]</scope>
    <source>
        <strain evidence="3 4">NBRC 105367</strain>
    </source>
</reference>
<evidence type="ECO:0000259" key="2">
    <source>
        <dbReference type="Pfam" id="PF11181"/>
    </source>
</evidence>
<sequence>MTSTLVDGRPTVTVASYPEYPLAQHAVDHLSDRGFPVNRVAIVGTGLRTVEKVTGRMTVARAALTGAATGAWIGLLIGLLLGIFAGGGWWWVIITATALGLVWGAAFGAVAHALTGGRRDFSSVSALQASSYAVEVAADRADEAMRVLDRARPH</sequence>
<dbReference type="RefSeq" id="WP_173162408.1">
    <property type="nucleotide sequence ID" value="NZ_AP022871.1"/>
</dbReference>
<keyword evidence="1" id="KW-0812">Transmembrane</keyword>
<feature type="domain" description="General stress protein 17M-like" evidence="2">
    <location>
        <begin position="13"/>
        <end position="80"/>
    </location>
</feature>
<dbReference type="AlphaFoldDB" id="A0A6F8YVS6"/>
<dbReference type="EMBL" id="AP022871">
    <property type="protein sequence ID" value="BCB90212.1"/>
    <property type="molecule type" value="Genomic_DNA"/>
</dbReference>
<evidence type="ECO:0000313" key="4">
    <source>
        <dbReference type="Proteomes" id="UP000503011"/>
    </source>
</evidence>
<organism evidence="3 4">
    <name type="scientific">Phytohabitans suffuscus</name>
    <dbReference type="NCBI Taxonomy" id="624315"/>
    <lineage>
        <taxon>Bacteria</taxon>
        <taxon>Bacillati</taxon>
        <taxon>Actinomycetota</taxon>
        <taxon>Actinomycetes</taxon>
        <taxon>Micromonosporales</taxon>
        <taxon>Micromonosporaceae</taxon>
    </lineage>
</organism>
<protein>
    <submittedName>
        <fullName evidence="3">Membrane protein</fullName>
    </submittedName>
</protein>
<evidence type="ECO:0000256" key="1">
    <source>
        <dbReference type="SAM" id="Phobius"/>
    </source>
</evidence>